<sequence length="334" mass="35219">MHSPAAAATQSAAGYELRACVSPHAVLPAPAAAAPLLCGAFGPTAREAYAGSLDGGVYGADLERGTAFRLGGHAKAVSCMRGSSPGGGGEVMGNVRGCVATGSWDGTVKLWDVRVPNNGGGGGPAFDVNLGAKVFSLDFVDSKLLACTAGRKVHTYDVRKVSCKSSAPEAPGTFDLVEDQKRESTLKYQTRSCALMPNLEGFALGSIEGRVAIEYMEETPTALAQNKKKYAFKCHRVDSTVYPVNAVAFHPRFGTFATGGCDGGVVLWDARLKKRLVALPRLPTSVSALAFSKGEDGGDLLAVAASYTFEEGEKDHPKDEIYVRRMLEHEVQSR</sequence>
<dbReference type="EMBL" id="BRYB01001706">
    <property type="protein sequence ID" value="GMI31691.1"/>
    <property type="molecule type" value="Genomic_DNA"/>
</dbReference>
<evidence type="ECO:0000256" key="3">
    <source>
        <dbReference type="PROSITE-ProRule" id="PRU00221"/>
    </source>
</evidence>
<reference evidence="4 5" key="1">
    <citation type="journal article" date="2023" name="Commun. Biol.">
        <title>Genome analysis of Parmales, the sister group of diatoms, reveals the evolutionary specialization of diatoms from phago-mixotrophs to photoautotrophs.</title>
        <authorList>
            <person name="Ban H."/>
            <person name="Sato S."/>
            <person name="Yoshikawa S."/>
            <person name="Yamada K."/>
            <person name="Nakamura Y."/>
            <person name="Ichinomiya M."/>
            <person name="Sato N."/>
            <person name="Blanc-Mathieu R."/>
            <person name="Endo H."/>
            <person name="Kuwata A."/>
            <person name="Ogata H."/>
        </authorList>
    </citation>
    <scope>NUCLEOTIDE SEQUENCE [LARGE SCALE GENOMIC DNA]</scope>
</reference>
<evidence type="ECO:0000256" key="2">
    <source>
        <dbReference type="ARBA" id="ARBA00022737"/>
    </source>
</evidence>
<evidence type="ECO:0000313" key="4">
    <source>
        <dbReference type="EMBL" id="GMI31691.1"/>
    </source>
</evidence>
<evidence type="ECO:0008006" key="6">
    <source>
        <dbReference type="Google" id="ProtNLM"/>
    </source>
</evidence>
<dbReference type="PROSITE" id="PS00678">
    <property type="entry name" value="WD_REPEATS_1"/>
    <property type="match status" value="1"/>
</dbReference>
<dbReference type="Pfam" id="PF00400">
    <property type="entry name" value="WD40"/>
    <property type="match status" value="2"/>
</dbReference>
<dbReference type="PROSITE" id="PS50082">
    <property type="entry name" value="WD_REPEATS_2"/>
    <property type="match status" value="2"/>
</dbReference>
<dbReference type="InterPro" id="IPR036322">
    <property type="entry name" value="WD40_repeat_dom_sf"/>
</dbReference>
<name>A0ABQ6MRK1_9STRA</name>
<dbReference type="SMART" id="SM00320">
    <property type="entry name" value="WD40"/>
    <property type="match status" value="2"/>
</dbReference>
<dbReference type="Gene3D" id="2.130.10.10">
    <property type="entry name" value="YVTN repeat-like/Quinoprotein amine dehydrogenase"/>
    <property type="match status" value="1"/>
</dbReference>
<evidence type="ECO:0000313" key="5">
    <source>
        <dbReference type="Proteomes" id="UP001165060"/>
    </source>
</evidence>
<organism evidence="4 5">
    <name type="scientific">Tetraparma gracilis</name>
    <dbReference type="NCBI Taxonomy" id="2962635"/>
    <lineage>
        <taxon>Eukaryota</taxon>
        <taxon>Sar</taxon>
        <taxon>Stramenopiles</taxon>
        <taxon>Ochrophyta</taxon>
        <taxon>Bolidophyceae</taxon>
        <taxon>Parmales</taxon>
        <taxon>Triparmaceae</taxon>
        <taxon>Tetraparma</taxon>
    </lineage>
</organism>
<dbReference type="PANTHER" id="PTHR10971">
    <property type="entry name" value="MRNA EXPORT FACTOR AND BUB3"/>
    <property type="match status" value="1"/>
</dbReference>
<evidence type="ECO:0000256" key="1">
    <source>
        <dbReference type="ARBA" id="ARBA00022574"/>
    </source>
</evidence>
<feature type="repeat" description="WD" evidence="3">
    <location>
        <begin position="99"/>
        <end position="114"/>
    </location>
</feature>
<proteinExistence type="predicted"/>
<dbReference type="InterPro" id="IPR001680">
    <property type="entry name" value="WD40_rpt"/>
</dbReference>
<protein>
    <recommendedName>
        <fullName evidence="6">Mitotic checkpoint protein</fullName>
    </recommendedName>
</protein>
<comment type="caution">
    <text evidence="4">The sequence shown here is derived from an EMBL/GenBank/DDBJ whole genome shotgun (WGS) entry which is preliminary data.</text>
</comment>
<gene>
    <name evidence="4" type="ORF">TeGR_g14293</name>
</gene>
<feature type="repeat" description="WD" evidence="3">
    <location>
        <begin position="237"/>
        <end position="278"/>
    </location>
</feature>
<dbReference type="InterPro" id="IPR019775">
    <property type="entry name" value="WD40_repeat_CS"/>
</dbReference>
<dbReference type="InterPro" id="IPR015943">
    <property type="entry name" value="WD40/YVTN_repeat-like_dom_sf"/>
</dbReference>
<keyword evidence="5" id="KW-1185">Reference proteome</keyword>
<keyword evidence="1 3" id="KW-0853">WD repeat</keyword>
<dbReference type="SUPFAM" id="SSF50978">
    <property type="entry name" value="WD40 repeat-like"/>
    <property type="match status" value="1"/>
</dbReference>
<keyword evidence="2" id="KW-0677">Repeat</keyword>
<dbReference type="Proteomes" id="UP001165060">
    <property type="component" value="Unassembled WGS sequence"/>
</dbReference>
<accession>A0ABQ6MRK1</accession>